<keyword evidence="2" id="KW-0436">Ligase</keyword>
<gene>
    <name evidence="10" type="ORF">METZ01_LOCUS146377</name>
</gene>
<evidence type="ECO:0000256" key="5">
    <source>
        <dbReference type="ARBA" id="ARBA00022833"/>
    </source>
</evidence>
<keyword evidence="6" id="KW-0067">ATP-binding</keyword>
<dbReference type="InterPro" id="IPR014729">
    <property type="entry name" value="Rossmann-like_a/b/a_fold"/>
</dbReference>
<proteinExistence type="inferred from homology"/>
<evidence type="ECO:0000313" key="10">
    <source>
        <dbReference type="EMBL" id="SVA93523.1"/>
    </source>
</evidence>
<evidence type="ECO:0000256" key="1">
    <source>
        <dbReference type="ARBA" id="ARBA00005061"/>
    </source>
</evidence>
<sequence length="255" mass="28133">MALSGGMDSTGLLMRLLADGYSISCILFDYGQKHVIELERARANISYLVENDYHVEHRTVDLSSAMGIFHSALTSEDFAVPEGHYESEQMKQTVVPNRNAIFASILYGYALSVAIREEVEVAIALGVHSGDHEIYPDCRPEFYEAVEHAFSVGNWDSELVSFHLPFLDGDKASILIDAQDAVETLGLDFDTVFFNTNTSYNPDSMGRSSGRSGADVERILAFHSIGRIDPIEYVDGWETALGNALTANEIHEASK</sequence>
<evidence type="ECO:0000256" key="4">
    <source>
        <dbReference type="ARBA" id="ARBA00022741"/>
    </source>
</evidence>
<comment type="catalytic activity">
    <reaction evidence="9">
        <text>7-carboxy-7-carbaguanine + NH4(+) + 2 ATP = 7-cyano-7-carbaguanine + 2 AMP + 2 diphosphate + 2 H(+)</text>
        <dbReference type="Rhea" id="RHEA:27982"/>
        <dbReference type="ChEBI" id="CHEBI:15378"/>
        <dbReference type="ChEBI" id="CHEBI:28938"/>
        <dbReference type="ChEBI" id="CHEBI:30616"/>
        <dbReference type="ChEBI" id="CHEBI:33019"/>
        <dbReference type="ChEBI" id="CHEBI:45075"/>
        <dbReference type="ChEBI" id="CHEBI:61036"/>
        <dbReference type="ChEBI" id="CHEBI:456215"/>
        <dbReference type="EC" id="6.3.4.20"/>
    </reaction>
</comment>
<reference evidence="10" key="1">
    <citation type="submission" date="2018-05" db="EMBL/GenBank/DDBJ databases">
        <authorList>
            <person name="Lanie J.A."/>
            <person name="Ng W.-L."/>
            <person name="Kazmierczak K.M."/>
            <person name="Andrzejewski T.M."/>
            <person name="Davidsen T.M."/>
            <person name="Wayne K.J."/>
            <person name="Tettelin H."/>
            <person name="Glass J.I."/>
            <person name="Rusch D."/>
            <person name="Podicherti R."/>
            <person name="Tsui H.-C.T."/>
            <person name="Winkler M.E."/>
        </authorList>
    </citation>
    <scope>NUCLEOTIDE SEQUENCE</scope>
</reference>
<dbReference type="GO" id="GO:0046872">
    <property type="term" value="F:metal ion binding"/>
    <property type="evidence" value="ECO:0007669"/>
    <property type="project" value="UniProtKB-KW"/>
</dbReference>
<dbReference type="CDD" id="cd01995">
    <property type="entry name" value="QueC-like"/>
    <property type="match status" value="1"/>
</dbReference>
<evidence type="ECO:0000256" key="9">
    <source>
        <dbReference type="ARBA" id="ARBA00047890"/>
    </source>
</evidence>
<dbReference type="Pfam" id="PF06508">
    <property type="entry name" value="QueC"/>
    <property type="match status" value="1"/>
</dbReference>
<accession>A0A381ZXU0</accession>
<dbReference type="EC" id="6.3.4.20" evidence="8"/>
<dbReference type="InterPro" id="IPR018317">
    <property type="entry name" value="QueC"/>
</dbReference>
<dbReference type="EMBL" id="UINC01022914">
    <property type="protein sequence ID" value="SVA93523.1"/>
    <property type="molecule type" value="Genomic_DNA"/>
</dbReference>
<dbReference type="Gene3D" id="3.40.50.620">
    <property type="entry name" value="HUPs"/>
    <property type="match status" value="1"/>
</dbReference>
<evidence type="ECO:0000256" key="7">
    <source>
        <dbReference type="ARBA" id="ARBA00037993"/>
    </source>
</evidence>
<keyword evidence="4" id="KW-0547">Nucleotide-binding</keyword>
<organism evidence="10">
    <name type="scientific">marine metagenome</name>
    <dbReference type="NCBI Taxonomy" id="408172"/>
    <lineage>
        <taxon>unclassified sequences</taxon>
        <taxon>metagenomes</taxon>
        <taxon>ecological metagenomes</taxon>
    </lineage>
</organism>
<keyword evidence="3" id="KW-0479">Metal-binding</keyword>
<dbReference type="GO" id="GO:0005524">
    <property type="term" value="F:ATP binding"/>
    <property type="evidence" value="ECO:0007669"/>
    <property type="project" value="UniProtKB-KW"/>
</dbReference>
<name>A0A381ZXU0_9ZZZZ</name>
<protein>
    <recommendedName>
        <fullName evidence="8">7-cyano-7-deazaguanine synthase</fullName>
        <ecNumber evidence="8">6.3.4.20</ecNumber>
    </recommendedName>
</protein>
<dbReference type="GO" id="GO:0016874">
    <property type="term" value="F:ligase activity"/>
    <property type="evidence" value="ECO:0007669"/>
    <property type="project" value="UniProtKB-KW"/>
</dbReference>
<dbReference type="AlphaFoldDB" id="A0A381ZXU0"/>
<dbReference type="PIRSF" id="PIRSF006293">
    <property type="entry name" value="ExsB"/>
    <property type="match status" value="1"/>
</dbReference>
<dbReference type="PANTHER" id="PTHR42914:SF1">
    <property type="entry name" value="7-CYANO-7-DEAZAGUANINE SYNTHASE"/>
    <property type="match status" value="1"/>
</dbReference>
<dbReference type="PANTHER" id="PTHR42914">
    <property type="entry name" value="7-CYANO-7-DEAZAGUANINE SYNTHASE"/>
    <property type="match status" value="1"/>
</dbReference>
<keyword evidence="5" id="KW-0862">Zinc</keyword>
<evidence type="ECO:0000256" key="6">
    <source>
        <dbReference type="ARBA" id="ARBA00022840"/>
    </source>
</evidence>
<comment type="similarity">
    <text evidence="7">Belongs to the QueC family.</text>
</comment>
<evidence type="ECO:0000256" key="8">
    <source>
        <dbReference type="ARBA" id="ARBA00039149"/>
    </source>
</evidence>
<evidence type="ECO:0000256" key="3">
    <source>
        <dbReference type="ARBA" id="ARBA00022723"/>
    </source>
</evidence>
<comment type="pathway">
    <text evidence="1">Purine metabolism; 7-cyano-7-deazaguanine biosynthesis.</text>
</comment>
<evidence type="ECO:0000256" key="2">
    <source>
        <dbReference type="ARBA" id="ARBA00022598"/>
    </source>
</evidence>
<dbReference type="SUPFAM" id="SSF52402">
    <property type="entry name" value="Adenine nucleotide alpha hydrolases-like"/>
    <property type="match status" value="1"/>
</dbReference>